<evidence type="ECO:0000313" key="2">
    <source>
        <dbReference type="Proteomes" id="UP000886887"/>
    </source>
</evidence>
<sequence>MICEYGAECARDRGGVGVRIGEAIVLGVMPRARRVSLWIARRADGWRIDDACAAACLWRGRREGRFNEQTRLPFARMRNGLRLCARAAPHLAGRLRPGDAVAIRLVFQAGPGCVRCELMGWERMQTRRGADPGGGEDGGQNRI</sequence>
<gene>
    <name evidence="1" type="ORF">IAB73_06040</name>
</gene>
<evidence type="ECO:0000313" key="1">
    <source>
        <dbReference type="EMBL" id="HIQ71751.1"/>
    </source>
</evidence>
<name>A0A9D1CQC7_9FIRM</name>
<dbReference type="EMBL" id="DVFJ01000017">
    <property type="protein sequence ID" value="HIQ71751.1"/>
    <property type="molecule type" value="Genomic_DNA"/>
</dbReference>
<organism evidence="1 2">
    <name type="scientific">Candidatus Onthenecus intestinigallinarum</name>
    <dbReference type="NCBI Taxonomy" id="2840875"/>
    <lineage>
        <taxon>Bacteria</taxon>
        <taxon>Bacillati</taxon>
        <taxon>Bacillota</taxon>
        <taxon>Clostridia</taxon>
        <taxon>Eubacteriales</taxon>
        <taxon>Candidatus Onthenecus</taxon>
    </lineage>
</organism>
<dbReference type="Proteomes" id="UP000886887">
    <property type="component" value="Unassembled WGS sequence"/>
</dbReference>
<dbReference type="AlphaFoldDB" id="A0A9D1CQC7"/>
<reference evidence="1" key="1">
    <citation type="submission" date="2020-10" db="EMBL/GenBank/DDBJ databases">
        <authorList>
            <person name="Gilroy R."/>
        </authorList>
    </citation>
    <scope>NUCLEOTIDE SEQUENCE</scope>
    <source>
        <strain evidence="1">ChiSxjej2B14-6234</strain>
    </source>
</reference>
<comment type="caution">
    <text evidence="1">The sequence shown here is derived from an EMBL/GenBank/DDBJ whole genome shotgun (WGS) entry which is preliminary data.</text>
</comment>
<protein>
    <submittedName>
        <fullName evidence="1">Uncharacterized protein</fullName>
    </submittedName>
</protein>
<proteinExistence type="predicted"/>
<reference evidence="1" key="2">
    <citation type="journal article" date="2021" name="PeerJ">
        <title>Extensive microbial diversity within the chicken gut microbiome revealed by metagenomics and culture.</title>
        <authorList>
            <person name="Gilroy R."/>
            <person name="Ravi A."/>
            <person name="Getino M."/>
            <person name="Pursley I."/>
            <person name="Horton D.L."/>
            <person name="Alikhan N.F."/>
            <person name="Baker D."/>
            <person name="Gharbi K."/>
            <person name="Hall N."/>
            <person name="Watson M."/>
            <person name="Adriaenssens E.M."/>
            <person name="Foster-Nyarko E."/>
            <person name="Jarju S."/>
            <person name="Secka A."/>
            <person name="Antonio M."/>
            <person name="Oren A."/>
            <person name="Chaudhuri R.R."/>
            <person name="La Ragione R."/>
            <person name="Hildebrand F."/>
            <person name="Pallen M.J."/>
        </authorList>
    </citation>
    <scope>NUCLEOTIDE SEQUENCE</scope>
    <source>
        <strain evidence="1">ChiSxjej2B14-6234</strain>
    </source>
</reference>
<accession>A0A9D1CQC7</accession>